<dbReference type="OrthoDB" id="6247891at2759"/>
<proteinExistence type="predicted"/>
<organism evidence="1 2">
    <name type="scientific">Fasciola gigantica</name>
    <name type="common">Giant liver fluke</name>
    <dbReference type="NCBI Taxonomy" id="46835"/>
    <lineage>
        <taxon>Eukaryota</taxon>
        <taxon>Metazoa</taxon>
        <taxon>Spiralia</taxon>
        <taxon>Lophotrochozoa</taxon>
        <taxon>Platyhelminthes</taxon>
        <taxon>Trematoda</taxon>
        <taxon>Digenea</taxon>
        <taxon>Plagiorchiida</taxon>
        <taxon>Echinostomata</taxon>
        <taxon>Echinostomatoidea</taxon>
        <taxon>Fasciolidae</taxon>
        <taxon>Fasciola</taxon>
    </lineage>
</organism>
<dbReference type="AlphaFoldDB" id="A0A504YGA3"/>
<name>A0A504YGA3_FASGI</name>
<gene>
    <name evidence="1" type="ORF">FGIG_10816</name>
</gene>
<accession>A0A504YGA3</accession>
<comment type="caution">
    <text evidence="1">The sequence shown here is derived from an EMBL/GenBank/DDBJ whole genome shotgun (WGS) entry which is preliminary data.</text>
</comment>
<sequence>MSLEIIHLKATESLFHILDEILPEKSRIKLIFEGAVKQLHIHTESRDMYFQMETEKHPNNFFLARMDDFSKSGEFIGLINQRLRTRANAESFKIARDNLIKDVERCRQQKLQVLTCQAEAASMLKSERTAKCKRNLTRNKRQKHSAAKRIKAADVGKVPSLAECVTNVLSSPSRHADQSVHPVSQAPECDRIFDRPSFGSSTEGTFECSTPSQVLSYCTCQCTKAIRRRRALEERLMVALNHTDATKKGKLIESIQKDLYALVDELRNDQKLVGIIPIGIS</sequence>
<keyword evidence="2" id="KW-1185">Reference proteome</keyword>
<protein>
    <submittedName>
        <fullName evidence="1">Uncharacterized protein</fullName>
    </submittedName>
</protein>
<evidence type="ECO:0000313" key="1">
    <source>
        <dbReference type="EMBL" id="TPP60752.1"/>
    </source>
</evidence>
<dbReference type="Proteomes" id="UP000316759">
    <property type="component" value="Unassembled WGS sequence"/>
</dbReference>
<dbReference type="EMBL" id="SUNJ01009020">
    <property type="protein sequence ID" value="TPP60752.1"/>
    <property type="molecule type" value="Genomic_DNA"/>
</dbReference>
<evidence type="ECO:0000313" key="2">
    <source>
        <dbReference type="Proteomes" id="UP000316759"/>
    </source>
</evidence>
<reference evidence="1 2" key="1">
    <citation type="submission" date="2019-04" db="EMBL/GenBank/DDBJ databases">
        <title>Annotation for the trematode Fasciola gigantica.</title>
        <authorList>
            <person name="Choi Y.-J."/>
        </authorList>
    </citation>
    <scope>NUCLEOTIDE SEQUENCE [LARGE SCALE GENOMIC DNA]</scope>
    <source>
        <strain evidence="1">Uganda_cow_1</strain>
    </source>
</reference>